<organism evidence="2 3">
    <name type="scientific">Amphibalanus amphitrite</name>
    <name type="common">Striped barnacle</name>
    <name type="synonym">Balanus amphitrite</name>
    <dbReference type="NCBI Taxonomy" id="1232801"/>
    <lineage>
        <taxon>Eukaryota</taxon>
        <taxon>Metazoa</taxon>
        <taxon>Ecdysozoa</taxon>
        <taxon>Arthropoda</taxon>
        <taxon>Crustacea</taxon>
        <taxon>Multicrustacea</taxon>
        <taxon>Cirripedia</taxon>
        <taxon>Thoracica</taxon>
        <taxon>Thoracicalcarea</taxon>
        <taxon>Balanomorpha</taxon>
        <taxon>Balanoidea</taxon>
        <taxon>Balanidae</taxon>
        <taxon>Amphibalaninae</taxon>
        <taxon>Amphibalanus</taxon>
    </lineage>
</organism>
<feature type="region of interest" description="Disordered" evidence="1">
    <location>
        <begin position="122"/>
        <end position="167"/>
    </location>
</feature>
<reference evidence="2 3" key="1">
    <citation type="submission" date="2019-07" db="EMBL/GenBank/DDBJ databases">
        <title>Draft genome assembly of a fouling barnacle, Amphibalanus amphitrite (Darwin, 1854): The first reference genome for Thecostraca.</title>
        <authorList>
            <person name="Kim W."/>
        </authorList>
    </citation>
    <scope>NUCLEOTIDE SEQUENCE [LARGE SCALE GENOMIC DNA]</scope>
    <source>
        <strain evidence="2">SNU_AA5</strain>
        <tissue evidence="2">Soma without cirri and trophi</tissue>
    </source>
</reference>
<evidence type="ECO:0000313" key="2">
    <source>
        <dbReference type="EMBL" id="KAF0292069.1"/>
    </source>
</evidence>
<dbReference type="Proteomes" id="UP000440578">
    <property type="component" value="Unassembled WGS sequence"/>
</dbReference>
<protein>
    <submittedName>
        <fullName evidence="2">Uncharacterized protein</fullName>
    </submittedName>
</protein>
<evidence type="ECO:0000313" key="3">
    <source>
        <dbReference type="Proteomes" id="UP000440578"/>
    </source>
</evidence>
<feature type="compositionally biased region" description="Basic residues" evidence="1">
    <location>
        <begin position="132"/>
        <end position="141"/>
    </location>
</feature>
<name>A0A6A4VFZ3_AMPAM</name>
<dbReference type="AlphaFoldDB" id="A0A6A4VFZ3"/>
<gene>
    <name evidence="2" type="ORF">FJT64_009881</name>
</gene>
<comment type="caution">
    <text evidence="2">The sequence shown here is derived from an EMBL/GenBank/DDBJ whole genome shotgun (WGS) entry which is preliminary data.</text>
</comment>
<evidence type="ECO:0000256" key="1">
    <source>
        <dbReference type="SAM" id="MobiDB-lite"/>
    </source>
</evidence>
<keyword evidence="3" id="KW-1185">Reference proteome</keyword>
<dbReference type="EMBL" id="VIIS01001840">
    <property type="protein sequence ID" value="KAF0292069.1"/>
    <property type="molecule type" value="Genomic_DNA"/>
</dbReference>
<dbReference type="OrthoDB" id="6395864at2759"/>
<accession>A0A6A4VFZ3</accession>
<proteinExistence type="predicted"/>
<feature type="compositionally biased region" description="Polar residues" evidence="1">
    <location>
        <begin position="157"/>
        <end position="167"/>
    </location>
</feature>
<sequence>MEIPAKHMKLKVHSEVVVYKVQASGSSDGTLGCFHVNSGQLAERLLPSSAVPADLQVSRVTPAPLSVVLREPDGHEVTLDVAPTADRRLAVTTALVAALARATLKAERAEAAAAAAVAALPTGPPLVPSVRTSRRPVKRPPGRSIVNPSARKRPTASGISFDSDSQE</sequence>